<reference evidence="2" key="2">
    <citation type="journal article" date="2023" name="IMA Fungus">
        <title>Comparative genomic study of the Penicillium genus elucidates a diverse pangenome and 15 lateral gene transfer events.</title>
        <authorList>
            <person name="Petersen C."/>
            <person name="Sorensen T."/>
            <person name="Nielsen M.R."/>
            <person name="Sondergaard T.E."/>
            <person name="Sorensen J.L."/>
            <person name="Fitzpatrick D.A."/>
            <person name="Frisvad J.C."/>
            <person name="Nielsen K.L."/>
        </authorList>
    </citation>
    <scope>NUCLEOTIDE SEQUENCE</scope>
    <source>
        <strain evidence="2">IBT 21917</strain>
    </source>
</reference>
<dbReference type="Proteomes" id="UP001146351">
    <property type="component" value="Unassembled WGS sequence"/>
</dbReference>
<reference evidence="2" key="1">
    <citation type="submission" date="2022-11" db="EMBL/GenBank/DDBJ databases">
        <authorList>
            <person name="Petersen C."/>
        </authorList>
    </citation>
    <scope>NUCLEOTIDE SEQUENCE</scope>
    <source>
        <strain evidence="2">IBT 21917</strain>
    </source>
</reference>
<feature type="transmembrane region" description="Helical" evidence="1">
    <location>
        <begin position="45"/>
        <end position="63"/>
    </location>
</feature>
<evidence type="ECO:0000256" key="1">
    <source>
        <dbReference type="SAM" id="Phobius"/>
    </source>
</evidence>
<dbReference type="AlphaFoldDB" id="A0A9W9LGL3"/>
<sequence>MKEEPEKVWQKVVFEITAVVDAYNGSADGGLDLGFGRARAPGGELTMSIAIVANIVALGFFLIERLWPQQ</sequence>
<gene>
    <name evidence="2" type="ORF">N7492_008111</name>
</gene>
<keyword evidence="1" id="KW-1133">Transmembrane helix</keyword>
<evidence type="ECO:0000313" key="3">
    <source>
        <dbReference type="Proteomes" id="UP001146351"/>
    </source>
</evidence>
<keyword evidence="1" id="KW-0812">Transmembrane</keyword>
<keyword evidence="1" id="KW-0472">Membrane</keyword>
<name>A0A9W9LGL3_9EURO</name>
<comment type="caution">
    <text evidence="2">The sequence shown here is derived from an EMBL/GenBank/DDBJ whole genome shotgun (WGS) entry which is preliminary data.</text>
</comment>
<keyword evidence="3" id="KW-1185">Reference proteome</keyword>
<proteinExistence type="predicted"/>
<accession>A0A9W9LGL3</accession>
<dbReference type="EMBL" id="JAPQKO010000006">
    <property type="protein sequence ID" value="KAJ5155308.1"/>
    <property type="molecule type" value="Genomic_DNA"/>
</dbReference>
<organism evidence="2 3">
    <name type="scientific">Penicillium capsulatum</name>
    <dbReference type="NCBI Taxonomy" id="69766"/>
    <lineage>
        <taxon>Eukaryota</taxon>
        <taxon>Fungi</taxon>
        <taxon>Dikarya</taxon>
        <taxon>Ascomycota</taxon>
        <taxon>Pezizomycotina</taxon>
        <taxon>Eurotiomycetes</taxon>
        <taxon>Eurotiomycetidae</taxon>
        <taxon>Eurotiales</taxon>
        <taxon>Aspergillaceae</taxon>
        <taxon>Penicillium</taxon>
    </lineage>
</organism>
<protein>
    <submittedName>
        <fullName evidence="2">Uncharacterized protein</fullName>
    </submittedName>
</protein>
<evidence type="ECO:0000313" key="2">
    <source>
        <dbReference type="EMBL" id="KAJ5155308.1"/>
    </source>
</evidence>